<dbReference type="RefSeq" id="WP_378535366.1">
    <property type="nucleotide sequence ID" value="NZ_JBHSBH010000012.1"/>
</dbReference>
<proteinExistence type="predicted"/>
<evidence type="ECO:0000256" key="1">
    <source>
        <dbReference type="SAM" id="MobiDB-lite"/>
    </source>
</evidence>
<evidence type="ECO:0000313" key="3">
    <source>
        <dbReference type="Proteomes" id="UP001595847"/>
    </source>
</evidence>
<evidence type="ECO:0000313" key="2">
    <source>
        <dbReference type="EMBL" id="MFC3997951.1"/>
    </source>
</evidence>
<dbReference type="Pfam" id="PF14013">
    <property type="entry name" value="MT0933_antitox"/>
    <property type="match status" value="1"/>
</dbReference>
<feature type="compositionally biased region" description="Basic residues" evidence="1">
    <location>
        <begin position="60"/>
        <end position="75"/>
    </location>
</feature>
<comment type="caution">
    <text evidence="2">The sequence shown here is derived from an EMBL/GenBank/DDBJ whole genome shotgun (WGS) entry which is preliminary data.</text>
</comment>
<dbReference type="InterPro" id="IPR028037">
    <property type="entry name" value="Antitoxin_Rv0909/MT0933"/>
</dbReference>
<organism evidence="2 3">
    <name type="scientific">Nocardiopsis sediminis</name>
    <dbReference type="NCBI Taxonomy" id="1778267"/>
    <lineage>
        <taxon>Bacteria</taxon>
        <taxon>Bacillati</taxon>
        <taxon>Actinomycetota</taxon>
        <taxon>Actinomycetes</taxon>
        <taxon>Streptosporangiales</taxon>
        <taxon>Nocardiopsidaceae</taxon>
        <taxon>Nocardiopsis</taxon>
    </lineage>
</organism>
<dbReference type="Proteomes" id="UP001595847">
    <property type="component" value="Unassembled WGS sequence"/>
</dbReference>
<accession>A0ABV8FTM6</accession>
<sequence>MANLRSLLRQVLGFIRKNPGKANRYLHTAGETVKKRTGGRYNRHIDKATGAASRYLAKQGGRRGHGAPRDPRHRSQGPVPEYRPDGHDHRWGR</sequence>
<name>A0ABV8FTM6_9ACTN</name>
<reference evidence="3" key="1">
    <citation type="journal article" date="2019" name="Int. J. Syst. Evol. Microbiol.">
        <title>The Global Catalogue of Microorganisms (GCM) 10K type strain sequencing project: providing services to taxonomists for standard genome sequencing and annotation.</title>
        <authorList>
            <consortium name="The Broad Institute Genomics Platform"/>
            <consortium name="The Broad Institute Genome Sequencing Center for Infectious Disease"/>
            <person name="Wu L."/>
            <person name="Ma J."/>
        </authorList>
    </citation>
    <scope>NUCLEOTIDE SEQUENCE [LARGE SCALE GENOMIC DNA]</scope>
    <source>
        <strain evidence="3">TBRC 1826</strain>
    </source>
</reference>
<dbReference type="EMBL" id="JBHSBH010000012">
    <property type="protein sequence ID" value="MFC3997951.1"/>
    <property type="molecule type" value="Genomic_DNA"/>
</dbReference>
<keyword evidence="3" id="KW-1185">Reference proteome</keyword>
<feature type="region of interest" description="Disordered" evidence="1">
    <location>
        <begin position="46"/>
        <end position="93"/>
    </location>
</feature>
<gene>
    <name evidence="2" type="ORF">ACFOVU_18600</name>
</gene>
<protein>
    <submittedName>
        <fullName evidence="2">Antitoxin</fullName>
    </submittedName>
</protein>
<feature type="compositionally biased region" description="Basic and acidic residues" evidence="1">
    <location>
        <begin position="82"/>
        <end position="93"/>
    </location>
</feature>